<protein>
    <submittedName>
        <fullName evidence="1">Short-chain dehydrogenase</fullName>
    </submittedName>
</protein>
<dbReference type="EMBL" id="PDFK01000003">
    <property type="protein sequence ID" value="PKU51539.1"/>
    <property type="molecule type" value="Genomic_DNA"/>
</dbReference>
<sequence>MAHALVIGGTGMLADTTLWLVKNGYDVSVIGRNANRMECFISKSSNPSRVTPILVDYLDIALLKEKLEETIAHNGPIELVIAWIHSYAETVLESIASEISGIWKLFHVLGSSANLNEIKDKIHLLEITHYRQVQLGFIMENGQSRWLTHKEISQGVIDAIQHDRSINIVGTLQPWEQRPL</sequence>
<reference evidence="1 2" key="1">
    <citation type="submission" date="2017-10" db="EMBL/GenBank/DDBJ databases">
        <title>Draft genome of Lysinibacillus fusiformis strain Juneja, a laboratory-derived pathogen of Drosophila melanogaster.</title>
        <authorList>
            <person name="Smith B.R."/>
            <person name="Unckless R.L."/>
        </authorList>
    </citation>
    <scope>NUCLEOTIDE SEQUENCE [LARGE SCALE GENOMIC DNA]</scope>
    <source>
        <strain evidence="1 2">Juneja</strain>
    </source>
</reference>
<evidence type="ECO:0000313" key="2">
    <source>
        <dbReference type="Proteomes" id="UP000234956"/>
    </source>
</evidence>
<comment type="caution">
    <text evidence="1">The sequence shown here is derived from an EMBL/GenBank/DDBJ whole genome shotgun (WGS) entry which is preliminary data.</text>
</comment>
<evidence type="ECO:0000313" key="1">
    <source>
        <dbReference type="EMBL" id="PKU51539.1"/>
    </source>
</evidence>
<dbReference type="InterPro" id="IPR036291">
    <property type="entry name" value="NAD(P)-bd_dom_sf"/>
</dbReference>
<dbReference type="Proteomes" id="UP000234956">
    <property type="component" value="Unassembled WGS sequence"/>
</dbReference>
<accession>A0A2I0UZU1</accession>
<name>A0A2I0UZU1_9BACI</name>
<dbReference type="AlphaFoldDB" id="A0A2I0UZU1"/>
<dbReference type="RefSeq" id="WP_101966702.1">
    <property type="nucleotide sequence ID" value="NZ_PDFK01000003.1"/>
</dbReference>
<proteinExistence type="predicted"/>
<organism evidence="1 2">
    <name type="scientific">Lysinibacillus fusiformis</name>
    <dbReference type="NCBI Taxonomy" id="28031"/>
    <lineage>
        <taxon>Bacteria</taxon>
        <taxon>Bacillati</taxon>
        <taxon>Bacillota</taxon>
        <taxon>Bacilli</taxon>
        <taxon>Bacillales</taxon>
        <taxon>Bacillaceae</taxon>
        <taxon>Lysinibacillus</taxon>
    </lineage>
</organism>
<dbReference type="NCBIfam" id="NF006168">
    <property type="entry name" value="PRK08309.1"/>
    <property type="match status" value="1"/>
</dbReference>
<dbReference type="SUPFAM" id="SSF51735">
    <property type="entry name" value="NAD(P)-binding Rossmann-fold domains"/>
    <property type="match status" value="1"/>
</dbReference>
<gene>
    <name evidence="1" type="ORF">CRI88_12605</name>
</gene>